<reference evidence="12" key="1">
    <citation type="submission" date="2014-09" db="EMBL/GenBank/DDBJ databases">
        <authorList>
            <person name="Illeghems K.G."/>
        </authorList>
    </citation>
    <scope>NUCLEOTIDE SEQUENCE [LARGE SCALE GENOMIC DNA]</scope>
    <source>
        <strain evidence="12">LMG 23848T</strain>
    </source>
</reference>
<keyword evidence="7" id="KW-0460">Magnesium</keyword>
<keyword evidence="4 11" id="KW-0548">Nucleotidyltransferase</keyword>
<comment type="cofactor">
    <cofactor evidence="1">
        <name>Mg(2+)</name>
        <dbReference type="ChEBI" id="CHEBI:18420"/>
    </cofactor>
</comment>
<dbReference type="Gene3D" id="1.10.3090.10">
    <property type="entry name" value="cca-adding enzyme, domain 2"/>
    <property type="match status" value="1"/>
</dbReference>
<dbReference type="PANTHER" id="PTHR46173:SF1">
    <property type="entry name" value="CCA TRNA NUCLEOTIDYLTRANSFERASE 1, MITOCHONDRIAL"/>
    <property type="match status" value="1"/>
</dbReference>
<dbReference type="GO" id="GO:1990817">
    <property type="term" value="F:poly(A) RNA polymerase activity"/>
    <property type="evidence" value="ECO:0007669"/>
    <property type="project" value="UniProtKB-EC"/>
</dbReference>
<protein>
    <submittedName>
        <fullName evidence="11">Poly(A) polymerase</fullName>
        <ecNumber evidence="11">2.7.7.19</ecNumber>
    </submittedName>
</protein>
<keyword evidence="8" id="KW-0694">RNA-binding</keyword>
<dbReference type="Pfam" id="PF01743">
    <property type="entry name" value="PolyA_pol"/>
    <property type="match status" value="1"/>
</dbReference>
<dbReference type="EMBL" id="LN609302">
    <property type="protein sequence ID" value="CEF55462.1"/>
    <property type="molecule type" value="Genomic_DNA"/>
</dbReference>
<dbReference type="GO" id="GO:0008033">
    <property type="term" value="P:tRNA processing"/>
    <property type="evidence" value="ECO:0007669"/>
    <property type="project" value="UniProtKB-KW"/>
</dbReference>
<dbReference type="SUPFAM" id="SSF81301">
    <property type="entry name" value="Nucleotidyltransferase"/>
    <property type="match status" value="1"/>
</dbReference>
<sequence>MCPAWGPGAAAAFSPLRVWRSMMETHNPIISRLNAQQQAALARLWTVLPAMRLVGGVVRDLLAGRPIADIDLATPEPPTQVMERLQAHGIHVVATGLQHGTVTAVLEGIPYEITTLRCDVETDGRHAVVRWTQDWRQDAERRDFTINAMSVDQADELYDYFDGQADLAAGQVRFVGQAATRIEEDALRILRFFRFYGRYGQGEPDQQAMQAIASGAALLDGLSVERIWMELRRILTGPNVAAILHYMDQTGVLARILPEGRALARCLRLLDYGAPANAVLRLVGLSTDAPAVARRLKFSRAEAGQVRAFGQATPMPEPGMADDDLRRLLADEPYDVLEGRVWLHQAEQVRTPDENTAFAQLRQRLQHIAPPIFPVAGRDVVALGGQAGPEIGRVIGLVRQWWLDGGCRAGAEACRMQIKHLLGAKAEQS</sequence>
<evidence type="ECO:0000256" key="1">
    <source>
        <dbReference type="ARBA" id="ARBA00001946"/>
    </source>
</evidence>
<evidence type="ECO:0000256" key="4">
    <source>
        <dbReference type="ARBA" id="ARBA00022695"/>
    </source>
</evidence>
<dbReference type="STRING" id="431306.AGA_1435"/>
<dbReference type="AlphaFoldDB" id="A0A0U5BJP7"/>
<keyword evidence="5" id="KW-0479">Metal-binding</keyword>
<keyword evidence="6" id="KW-0547">Nucleotide-binding</keyword>
<accession>A0A0U5BJP7</accession>
<feature type="domain" description="Poly A polymerase head" evidence="9">
    <location>
        <begin position="52"/>
        <end position="173"/>
    </location>
</feature>
<dbReference type="InterPro" id="IPR032828">
    <property type="entry name" value="PolyA_RNA-bd"/>
</dbReference>
<evidence type="ECO:0000259" key="9">
    <source>
        <dbReference type="Pfam" id="PF01743"/>
    </source>
</evidence>
<evidence type="ECO:0000256" key="3">
    <source>
        <dbReference type="ARBA" id="ARBA00022694"/>
    </source>
</evidence>
<dbReference type="GO" id="GO:0000166">
    <property type="term" value="F:nucleotide binding"/>
    <property type="evidence" value="ECO:0007669"/>
    <property type="project" value="UniProtKB-KW"/>
</dbReference>
<organism evidence="11 12">
    <name type="scientific">Acetobacter ghanensis</name>
    <dbReference type="NCBI Taxonomy" id="431306"/>
    <lineage>
        <taxon>Bacteria</taxon>
        <taxon>Pseudomonadati</taxon>
        <taxon>Pseudomonadota</taxon>
        <taxon>Alphaproteobacteria</taxon>
        <taxon>Acetobacterales</taxon>
        <taxon>Acetobacteraceae</taxon>
        <taxon>Acetobacter</taxon>
    </lineage>
</organism>
<proteinExistence type="inferred from homology"/>
<evidence type="ECO:0000256" key="5">
    <source>
        <dbReference type="ARBA" id="ARBA00022723"/>
    </source>
</evidence>
<dbReference type="SUPFAM" id="SSF81891">
    <property type="entry name" value="Poly A polymerase C-terminal region-like"/>
    <property type="match status" value="1"/>
</dbReference>
<dbReference type="PANTHER" id="PTHR46173">
    <property type="entry name" value="CCA TRNA NUCLEOTIDYLTRANSFERASE 1, MITOCHONDRIAL"/>
    <property type="match status" value="1"/>
</dbReference>
<dbReference type="GO" id="GO:0000049">
    <property type="term" value="F:tRNA binding"/>
    <property type="evidence" value="ECO:0007669"/>
    <property type="project" value="TreeGrafter"/>
</dbReference>
<dbReference type="Proteomes" id="UP000068250">
    <property type="component" value="Chromosome I"/>
</dbReference>
<feature type="domain" description="tRNA nucleotidyltransferase/poly(A) polymerase RNA and SrmB- binding" evidence="10">
    <location>
        <begin position="205"/>
        <end position="260"/>
    </location>
</feature>
<dbReference type="PATRIC" id="fig|431306.5.peg.1460"/>
<evidence type="ECO:0000256" key="7">
    <source>
        <dbReference type="ARBA" id="ARBA00022842"/>
    </source>
</evidence>
<dbReference type="InterPro" id="IPR002646">
    <property type="entry name" value="PolA_pol_head_dom"/>
</dbReference>
<dbReference type="Pfam" id="PF12627">
    <property type="entry name" value="PolyA_pol_RNAbd"/>
    <property type="match status" value="1"/>
</dbReference>
<dbReference type="InterPro" id="IPR043519">
    <property type="entry name" value="NT_sf"/>
</dbReference>
<evidence type="ECO:0000313" key="12">
    <source>
        <dbReference type="Proteomes" id="UP000068250"/>
    </source>
</evidence>
<keyword evidence="3" id="KW-0819">tRNA processing</keyword>
<evidence type="ECO:0000256" key="8">
    <source>
        <dbReference type="RuleBase" id="RU003953"/>
    </source>
</evidence>
<evidence type="ECO:0000256" key="2">
    <source>
        <dbReference type="ARBA" id="ARBA00022679"/>
    </source>
</evidence>
<evidence type="ECO:0000259" key="10">
    <source>
        <dbReference type="Pfam" id="PF12627"/>
    </source>
</evidence>
<dbReference type="Gene3D" id="3.30.460.10">
    <property type="entry name" value="Beta Polymerase, domain 2"/>
    <property type="match status" value="1"/>
</dbReference>
<gene>
    <name evidence="11" type="primary">papS</name>
    <name evidence="11" type="ORF">AGA_1435</name>
</gene>
<dbReference type="EC" id="2.7.7.19" evidence="11"/>
<name>A0A0U5BJP7_9PROT</name>
<evidence type="ECO:0000313" key="11">
    <source>
        <dbReference type="EMBL" id="CEF55462.1"/>
    </source>
</evidence>
<evidence type="ECO:0000256" key="6">
    <source>
        <dbReference type="ARBA" id="ARBA00022741"/>
    </source>
</evidence>
<keyword evidence="2 8" id="KW-0808">Transferase</keyword>
<comment type="similarity">
    <text evidence="8">Belongs to the tRNA nucleotidyltransferase/poly(A) polymerase family.</text>
</comment>
<dbReference type="InterPro" id="IPR050264">
    <property type="entry name" value="Bact_CCA-adding_enz_type3_sf"/>
</dbReference>
<dbReference type="GO" id="GO:0046872">
    <property type="term" value="F:metal ion binding"/>
    <property type="evidence" value="ECO:0007669"/>
    <property type="project" value="UniProtKB-KW"/>
</dbReference>
<dbReference type="CDD" id="cd05398">
    <property type="entry name" value="NT_ClassII-CCAase"/>
    <property type="match status" value="1"/>
</dbReference>